<accession>A0ABN8SYY2</accession>
<dbReference type="Gene3D" id="1.10.1380.10">
    <property type="entry name" value="Neutral endopeptidase , domain2"/>
    <property type="match status" value="1"/>
</dbReference>
<gene>
    <name evidence="2" type="ORF">PEVE_00029144</name>
</gene>
<dbReference type="SUPFAM" id="SSF55486">
    <property type="entry name" value="Metalloproteases ('zincins'), catalytic domain"/>
    <property type="match status" value="2"/>
</dbReference>
<dbReference type="Pfam" id="PF05649">
    <property type="entry name" value="Peptidase_M13_N"/>
    <property type="match status" value="1"/>
</dbReference>
<organism evidence="2 3">
    <name type="scientific">Porites evermanni</name>
    <dbReference type="NCBI Taxonomy" id="104178"/>
    <lineage>
        <taxon>Eukaryota</taxon>
        <taxon>Metazoa</taxon>
        <taxon>Cnidaria</taxon>
        <taxon>Anthozoa</taxon>
        <taxon>Hexacorallia</taxon>
        <taxon>Scleractinia</taxon>
        <taxon>Fungiina</taxon>
        <taxon>Poritidae</taxon>
        <taxon>Porites</taxon>
    </lineage>
</organism>
<dbReference type="PANTHER" id="PTHR11733:SF240">
    <property type="entry name" value="GH14155P-RELATED"/>
    <property type="match status" value="1"/>
</dbReference>
<dbReference type="InterPro" id="IPR042089">
    <property type="entry name" value="Peptidase_M13_dom_2"/>
</dbReference>
<dbReference type="InterPro" id="IPR024079">
    <property type="entry name" value="MetalloPept_cat_dom_sf"/>
</dbReference>
<name>A0ABN8SYY2_9CNID</name>
<sequence length="203" mass="23940">YNNRSYIVKNYIMWQVVSKYVHSMPDEFVKAKLRFDEAVAGKLEYQRWTACVQILMVSMDMTMARMFVDAHFDENTKSTVRDMTTRVRKSFLNNLNSQDWMDKNTKDAAREKAYKSWVSDHEKEGQLPDLNLSVDQLFFIGFATPWCSVYKKEAALFQLRTDEHTYDKYRVIGSLSNFERFSKAFSCSSSKEMNRGEDRCAVW</sequence>
<evidence type="ECO:0000313" key="3">
    <source>
        <dbReference type="Proteomes" id="UP001159427"/>
    </source>
</evidence>
<dbReference type="Gene3D" id="3.40.390.10">
    <property type="entry name" value="Collagenase (Catalytic Domain)"/>
    <property type="match status" value="1"/>
</dbReference>
<protein>
    <recommendedName>
        <fullName evidence="1">Peptidase M13 N-terminal domain-containing protein</fullName>
    </recommendedName>
</protein>
<proteinExistence type="predicted"/>
<dbReference type="PANTHER" id="PTHR11733">
    <property type="entry name" value="ZINC METALLOPROTEASE FAMILY M13 NEPRILYSIN-RELATED"/>
    <property type="match status" value="1"/>
</dbReference>
<feature type="non-terminal residue" evidence="2">
    <location>
        <position position="1"/>
    </location>
</feature>
<dbReference type="EMBL" id="CALNXI010004055">
    <property type="protein sequence ID" value="CAH3194975.1"/>
    <property type="molecule type" value="Genomic_DNA"/>
</dbReference>
<evidence type="ECO:0000259" key="1">
    <source>
        <dbReference type="Pfam" id="PF05649"/>
    </source>
</evidence>
<dbReference type="PROSITE" id="PS51885">
    <property type="entry name" value="NEPRILYSIN"/>
    <property type="match status" value="1"/>
</dbReference>
<dbReference type="InterPro" id="IPR000718">
    <property type="entry name" value="Peptidase_M13"/>
</dbReference>
<keyword evidence="3" id="KW-1185">Reference proteome</keyword>
<feature type="domain" description="Peptidase M13 N-terminal" evidence="1">
    <location>
        <begin position="7"/>
        <end position="113"/>
    </location>
</feature>
<reference evidence="2 3" key="1">
    <citation type="submission" date="2022-05" db="EMBL/GenBank/DDBJ databases">
        <authorList>
            <consortium name="Genoscope - CEA"/>
            <person name="William W."/>
        </authorList>
    </citation>
    <scope>NUCLEOTIDE SEQUENCE [LARGE SCALE GENOMIC DNA]</scope>
</reference>
<comment type="caution">
    <text evidence="2">The sequence shown here is derived from an EMBL/GenBank/DDBJ whole genome shotgun (WGS) entry which is preliminary data.</text>
</comment>
<evidence type="ECO:0000313" key="2">
    <source>
        <dbReference type="EMBL" id="CAH3194975.1"/>
    </source>
</evidence>
<dbReference type="InterPro" id="IPR008753">
    <property type="entry name" value="Peptidase_M13_N"/>
</dbReference>
<dbReference type="Proteomes" id="UP001159427">
    <property type="component" value="Unassembled WGS sequence"/>
</dbReference>